<protein>
    <submittedName>
        <fullName evidence="5">Peptidase_M23 domain-containing protein</fullName>
    </submittedName>
</protein>
<reference evidence="5 6" key="1">
    <citation type="submission" date="2019-06" db="EMBL/GenBank/DDBJ databases">
        <title>Complete genome sequence of Helicobacter suis SNTW101c.</title>
        <authorList>
            <person name="Rimbara E."/>
            <person name="Suzuki M."/>
            <person name="Matsui H."/>
            <person name="Nakamura M."/>
            <person name="Mori S."/>
            <person name="Shibayama K."/>
        </authorList>
    </citation>
    <scope>NUCLEOTIDE SEQUENCE [LARGE SCALE GENOMIC DNA]</scope>
    <source>
        <strain evidence="5 6">SNTW101c</strain>
    </source>
</reference>
<dbReference type="PANTHER" id="PTHR21666:SF289">
    <property type="entry name" value="L-ALA--D-GLU ENDOPEPTIDASE"/>
    <property type="match status" value="1"/>
</dbReference>
<dbReference type="GO" id="GO:0004222">
    <property type="term" value="F:metalloendopeptidase activity"/>
    <property type="evidence" value="ECO:0007669"/>
    <property type="project" value="TreeGrafter"/>
</dbReference>
<gene>
    <name evidence="4" type="ORF">NHP190020_05580</name>
    <name evidence="5" type="ORF">SNTW_08740</name>
</gene>
<feature type="coiled-coil region" evidence="2">
    <location>
        <begin position="56"/>
        <end position="83"/>
    </location>
</feature>
<evidence type="ECO:0000313" key="4">
    <source>
        <dbReference type="EMBL" id="BCD45519.1"/>
    </source>
</evidence>
<dbReference type="EMBL" id="AP019774">
    <property type="protein sequence ID" value="BCD70229.1"/>
    <property type="molecule type" value="Genomic_DNA"/>
</dbReference>
<dbReference type="EMBL" id="AP023036">
    <property type="protein sequence ID" value="BCD45519.1"/>
    <property type="molecule type" value="Genomic_DNA"/>
</dbReference>
<dbReference type="Proteomes" id="UP000317935">
    <property type="component" value="Chromosome"/>
</dbReference>
<dbReference type="Pfam" id="PF01551">
    <property type="entry name" value="Peptidase_M23"/>
    <property type="match status" value="1"/>
</dbReference>
<dbReference type="SUPFAM" id="SSF51261">
    <property type="entry name" value="Duplicated hybrid motif"/>
    <property type="match status" value="1"/>
</dbReference>
<dbReference type="InterPro" id="IPR050570">
    <property type="entry name" value="Cell_wall_metabolism_enzyme"/>
</dbReference>
<keyword evidence="2" id="KW-0175">Coiled coil</keyword>
<dbReference type="Gene3D" id="2.70.70.10">
    <property type="entry name" value="Glucose Permease (Domain IIA)"/>
    <property type="match status" value="1"/>
</dbReference>
<dbReference type="RefSeq" id="WP_064430162.1">
    <property type="nucleotide sequence ID" value="NZ_AP019774.1"/>
</dbReference>
<dbReference type="PANTHER" id="PTHR21666">
    <property type="entry name" value="PEPTIDASE-RELATED"/>
    <property type="match status" value="1"/>
</dbReference>
<dbReference type="InterPro" id="IPR011055">
    <property type="entry name" value="Dup_hybrid_motif"/>
</dbReference>
<evidence type="ECO:0000313" key="6">
    <source>
        <dbReference type="Proteomes" id="UP000317935"/>
    </source>
</evidence>
<dbReference type="CDD" id="cd12797">
    <property type="entry name" value="M23_peptidase"/>
    <property type="match status" value="1"/>
</dbReference>
<keyword evidence="7" id="KW-1185">Reference proteome</keyword>
<dbReference type="GeneID" id="56928229"/>
<evidence type="ECO:0000256" key="2">
    <source>
        <dbReference type="SAM" id="Coils"/>
    </source>
</evidence>
<organism evidence="5 6">
    <name type="scientific">Helicobacter suis</name>
    <dbReference type="NCBI Taxonomy" id="104628"/>
    <lineage>
        <taxon>Bacteria</taxon>
        <taxon>Pseudomonadati</taxon>
        <taxon>Campylobacterota</taxon>
        <taxon>Epsilonproteobacteria</taxon>
        <taxon>Campylobacterales</taxon>
        <taxon>Helicobacteraceae</taxon>
        <taxon>Helicobacter</taxon>
    </lineage>
</organism>
<sequence>MKTWKVGLWCLLVGTLYGQPIEEIDKNISFNQSKLQETTLEKTKLSNHLNSLGNAINQKYQQSKELSRQIQGIQRNIDKNQVQNLAQEKSLEEHRIFLENLKKSRHKIQDAMTNILLKDILFAMVLDKQHLASTEDIILQTVFTYLNRNSRTQLANLNLQEEQISARIAQITNNINQISAAINAQRDRKQNLQSMVSAQKKLIENMRAELVVYNKKLETLDKERKGLDQLLASLNIIKEKELEKQRKSKLKTPTPSIDGIEAPLEVRQVASSYRDIVTISYTGPKTIAPLASYRIVQKFGPYFDPVYKLKVFNESVTLVSTKPNAVVRNIFDGRVVYAKEVPILKKVIIIEHKDGMHTIYSQLDKIAPTIKHGLRIQKGYVIGRIDQRLSFEVTLRDKHINPLEIIARTQ</sequence>
<accession>A0A6J4CXG3</accession>
<evidence type="ECO:0000259" key="3">
    <source>
        <dbReference type="Pfam" id="PF01551"/>
    </source>
</evidence>
<reference evidence="4 7" key="2">
    <citation type="submission" date="2020-04" db="EMBL/GenBank/DDBJ databases">
        <title>Genomic analysis of gastric non-Helicobacter pylori Helicobacters isolated in Japan.</title>
        <authorList>
            <person name="Suzuki M."/>
            <person name="Rimbara E."/>
        </authorList>
    </citation>
    <scope>NUCLEOTIDE SEQUENCE [LARGE SCALE GENOMIC DNA]</scope>
    <source>
        <strain evidence="4 7">NHP19-0020</strain>
    </source>
</reference>
<dbReference type="InterPro" id="IPR016047">
    <property type="entry name" value="M23ase_b-sheet_dom"/>
</dbReference>
<proteinExistence type="predicted"/>
<evidence type="ECO:0000313" key="5">
    <source>
        <dbReference type="EMBL" id="BCD70229.1"/>
    </source>
</evidence>
<dbReference type="Proteomes" id="UP000509742">
    <property type="component" value="Chromosome"/>
</dbReference>
<evidence type="ECO:0000256" key="1">
    <source>
        <dbReference type="ARBA" id="ARBA00022729"/>
    </source>
</evidence>
<feature type="coiled-coil region" evidence="2">
    <location>
        <begin position="154"/>
        <end position="223"/>
    </location>
</feature>
<dbReference type="AlphaFoldDB" id="A0A6J4CXG3"/>
<evidence type="ECO:0000313" key="7">
    <source>
        <dbReference type="Proteomes" id="UP000509742"/>
    </source>
</evidence>
<name>A0A6J4CXG3_9HELI</name>
<feature type="domain" description="M23ase beta-sheet core" evidence="3">
    <location>
        <begin position="320"/>
        <end position="402"/>
    </location>
</feature>
<keyword evidence="1" id="KW-0732">Signal</keyword>